<sequence>MYDRLAADATHIIHNAWTVNLKLSALTLLSANIPRVQALIQFASATAHSALLFLISSIGTVMNWLKYGRQGLVPEVIIADSAVAQEIGYSQTKYVAEQLLDIALTKSGIDVCCFRVGQTSGPVGTDMGAWNKTTENVEEDPAVKLLEFLVSLQRLDNKIAEPIISAQKAKRHCPTLRTCGRVTEEWMELWMRQ</sequence>
<dbReference type="HOGENOM" id="CLU_1408824_0_0_1"/>
<dbReference type="EMBL" id="JH657950">
    <property type="protein sequence ID" value="EXM20919.1"/>
    <property type="molecule type" value="Genomic_DNA"/>
</dbReference>
<gene>
    <name evidence="2" type="ORF">FOTG_11301</name>
</gene>
<accession>X0L4Q5</accession>
<dbReference type="InterPro" id="IPR036291">
    <property type="entry name" value="NAD(P)-bd_dom_sf"/>
</dbReference>
<dbReference type="SUPFAM" id="SSF51735">
    <property type="entry name" value="NAD(P)-binding Rossmann-fold domains"/>
    <property type="match status" value="1"/>
</dbReference>
<dbReference type="Pfam" id="PF07993">
    <property type="entry name" value="NAD_binding_4"/>
    <property type="match status" value="1"/>
</dbReference>
<evidence type="ECO:0000313" key="2">
    <source>
        <dbReference type="EMBL" id="EXM20919.1"/>
    </source>
</evidence>
<evidence type="ECO:0000259" key="1">
    <source>
        <dbReference type="Pfam" id="PF07993"/>
    </source>
</evidence>
<feature type="domain" description="Thioester reductase (TE)" evidence="1">
    <location>
        <begin position="2"/>
        <end position="132"/>
    </location>
</feature>
<name>X0L4Q5_FUSOX</name>
<protein>
    <recommendedName>
        <fullName evidence="1">Thioester reductase (TE) domain-containing protein</fullName>
    </recommendedName>
</protein>
<reference evidence="2" key="2">
    <citation type="submission" date="2012-05" db="EMBL/GenBank/DDBJ databases">
        <title>The Genome Annotation of Fusarium oxysporum Cotton.</title>
        <authorList>
            <consortium name="The Broad Institute Genomics Platform"/>
            <person name="Ma L.-J."/>
            <person name="Corby-Kistler H."/>
            <person name="Broz K."/>
            <person name="Gale L.R."/>
            <person name="Jonkers W."/>
            <person name="O'Donnell K."/>
            <person name="Ploetz R."/>
            <person name="Steinberg C."/>
            <person name="Schwartz D.C."/>
            <person name="VanEtten H."/>
            <person name="Zhou S."/>
            <person name="Young S.K."/>
            <person name="Zeng Q."/>
            <person name="Gargeya S."/>
            <person name="Fitzgerald M."/>
            <person name="Abouelleil A."/>
            <person name="Alvarado L."/>
            <person name="Chapman S.B."/>
            <person name="Gainer-Dewar J."/>
            <person name="Goldberg J."/>
            <person name="Griggs A."/>
            <person name="Gujja S."/>
            <person name="Hansen M."/>
            <person name="Howarth C."/>
            <person name="Imamovic A."/>
            <person name="Ireland A."/>
            <person name="Larimer J."/>
            <person name="McCowan C."/>
            <person name="Murphy C."/>
            <person name="Pearson M."/>
            <person name="Poon T.W."/>
            <person name="Priest M."/>
            <person name="Roberts A."/>
            <person name="Saif S."/>
            <person name="Shea T."/>
            <person name="Sykes S."/>
            <person name="Wortman J."/>
            <person name="Nusbaum C."/>
            <person name="Birren B."/>
        </authorList>
    </citation>
    <scope>NUCLEOTIDE SEQUENCE</scope>
    <source>
        <strain evidence="2">25433</strain>
    </source>
</reference>
<dbReference type="InterPro" id="IPR013120">
    <property type="entry name" value="FAR_NAD-bd"/>
</dbReference>
<dbReference type="Proteomes" id="UP000030701">
    <property type="component" value="Unassembled WGS sequence"/>
</dbReference>
<dbReference type="AlphaFoldDB" id="X0L4Q5"/>
<proteinExistence type="predicted"/>
<organism evidence="2">
    <name type="scientific">Fusarium oxysporum f. sp. vasinfectum 25433</name>
    <dbReference type="NCBI Taxonomy" id="1089449"/>
    <lineage>
        <taxon>Eukaryota</taxon>
        <taxon>Fungi</taxon>
        <taxon>Dikarya</taxon>
        <taxon>Ascomycota</taxon>
        <taxon>Pezizomycotina</taxon>
        <taxon>Sordariomycetes</taxon>
        <taxon>Hypocreomycetidae</taxon>
        <taxon>Hypocreales</taxon>
        <taxon>Nectriaceae</taxon>
        <taxon>Fusarium</taxon>
        <taxon>Fusarium oxysporum species complex</taxon>
    </lineage>
</organism>
<reference evidence="2" key="1">
    <citation type="submission" date="2011-11" db="EMBL/GenBank/DDBJ databases">
        <title>The Genome Sequence of Fusarium oxysporum Cotton.</title>
        <authorList>
            <consortium name="The Broad Institute Genome Sequencing Platform"/>
            <person name="Ma L.-J."/>
            <person name="Gale L.R."/>
            <person name="Schwartz D.C."/>
            <person name="Zhou S."/>
            <person name="Corby-Kistler H."/>
            <person name="Young S.K."/>
            <person name="Zeng Q."/>
            <person name="Gargeya S."/>
            <person name="Fitzgerald M."/>
            <person name="Haas B."/>
            <person name="Abouelleil A."/>
            <person name="Alvarado L."/>
            <person name="Arachchi H.M."/>
            <person name="Berlin A."/>
            <person name="Brown A."/>
            <person name="Chapman S.B."/>
            <person name="Chen Z."/>
            <person name="Dunbar C."/>
            <person name="Freedman E."/>
            <person name="Gearin G."/>
            <person name="Goldberg J."/>
            <person name="Griggs A."/>
            <person name="Gujja S."/>
            <person name="Heiman D."/>
            <person name="Howarth C."/>
            <person name="Larson L."/>
            <person name="Lui A."/>
            <person name="MacDonald P.J.P."/>
            <person name="Montmayeur A."/>
            <person name="Murphy C."/>
            <person name="Neiman D."/>
            <person name="Pearson M."/>
            <person name="Priest M."/>
            <person name="Roberts A."/>
            <person name="Saif S."/>
            <person name="Shea T."/>
            <person name="Shenoy N."/>
            <person name="Sisk P."/>
            <person name="Stolte C."/>
            <person name="Sykes S."/>
            <person name="Wortman J."/>
            <person name="Nusbaum C."/>
            <person name="Birren B."/>
        </authorList>
    </citation>
    <scope>NUCLEOTIDE SEQUENCE [LARGE SCALE GENOMIC DNA]</scope>
    <source>
        <strain evidence="2">25433</strain>
    </source>
</reference>
<dbReference type="Gene3D" id="3.40.50.720">
    <property type="entry name" value="NAD(P)-binding Rossmann-like Domain"/>
    <property type="match status" value="1"/>
</dbReference>